<protein>
    <submittedName>
        <fullName evidence="1">Uncharacterized protein</fullName>
    </submittedName>
</protein>
<name>X1E8S6_9ZZZZ</name>
<feature type="non-terminal residue" evidence="1">
    <location>
        <position position="1"/>
    </location>
</feature>
<dbReference type="InterPro" id="IPR011990">
    <property type="entry name" value="TPR-like_helical_dom_sf"/>
</dbReference>
<accession>X1E8S6</accession>
<dbReference type="EMBL" id="BART01031363">
    <property type="protein sequence ID" value="GAH13569.1"/>
    <property type="molecule type" value="Genomic_DNA"/>
</dbReference>
<dbReference type="PANTHER" id="PTHR12558:SF13">
    <property type="entry name" value="CELL DIVISION CYCLE PROTEIN 27 HOMOLOG"/>
    <property type="match status" value="1"/>
</dbReference>
<dbReference type="InterPro" id="IPR019734">
    <property type="entry name" value="TPR_rpt"/>
</dbReference>
<dbReference type="PROSITE" id="PS50005">
    <property type="entry name" value="TPR"/>
    <property type="match status" value="4"/>
</dbReference>
<dbReference type="AlphaFoldDB" id="X1E8S6"/>
<dbReference type="Gene3D" id="1.25.40.10">
    <property type="entry name" value="Tetratricopeptide repeat domain"/>
    <property type="match status" value="2"/>
</dbReference>
<dbReference type="SMART" id="SM00028">
    <property type="entry name" value="TPR"/>
    <property type="match status" value="5"/>
</dbReference>
<dbReference type="Pfam" id="PF13424">
    <property type="entry name" value="TPR_12"/>
    <property type="match status" value="1"/>
</dbReference>
<dbReference type="SUPFAM" id="SSF81901">
    <property type="entry name" value="HCP-like"/>
    <property type="match status" value="1"/>
</dbReference>
<dbReference type="Pfam" id="PF13431">
    <property type="entry name" value="TPR_17"/>
    <property type="match status" value="1"/>
</dbReference>
<reference evidence="1" key="1">
    <citation type="journal article" date="2014" name="Front. Microbiol.">
        <title>High frequency of phylogenetically diverse reductive dehalogenase-homologous genes in deep subseafloor sedimentary metagenomes.</title>
        <authorList>
            <person name="Kawai M."/>
            <person name="Futagami T."/>
            <person name="Toyoda A."/>
            <person name="Takaki Y."/>
            <person name="Nishi S."/>
            <person name="Hori S."/>
            <person name="Arai W."/>
            <person name="Tsubouchi T."/>
            <person name="Morono Y."/>
            <person name="Uchiyama I."/>
            <person name="Ito T."/>
            <person name="Fujiyama A."/>
            <person name="Inagaki F."/>
            <person name="Takami H."/>
        </authorList>
    </citation>
    <scope>NUCLEOTIDE SEQUENCE</scope>
    <source>
        <strain evidence="1">Expedition CK06-06</strain>
    </source>
</reference>
<sequence>LSERRIKEAQKPIADVTTTSMDAYNYFLKGTESYDKFYYEDARQFLEKAVELDPTFASAYIWLAFAYGGLGDAKASNEAVEKAKTFSKKATDKERLFIEAFYAYIVKKDQVKYFRLLKQLAAKYPKDEVAHHLLGLYYKGENLYYEAVEEFNKALELDPYSGFALNDLAYTYAEIGNFEKAIEYFKRYASAFPGDANPIDSMAECYFLMGRLDEAIAKYKEALEVKPDFHQASQSIGYIYAFKENYAEAMRWADKF</sequence>
<feature type="non-terminal residue" evidence="1">
    <location>
        <position position="256"/>
    </location>
</feature>
<gene>
    <name evidence="1" type="ORF">S01H4_54491</name>
</gene>
<comment type="caution">
    <text evidence="1">The sequence shown here is derived from an EMBL/GenBank/DDBJ whole genome shotgun (WGS) entry which is preliminary data.</text>
</comment>
<dbReference type="Pfam" id="PF13414">
    <property type="entry name" value="TPR_11"/>
    <property type="match status" value="1"/>
</dbReference>
<evidence type="ECO:0000313" key="1">
    <source>
        <dbReference type="EMBL" id="GAH13569.1"/>
    </source>
</evidence>
<proteinExistence type="predicted"/>
<organism evidence="1">
    <name type="scientific">marine sediment metagenome</name>
    <dbReference type="NCBI Taxonomy" id="412755"/>
    <lineage>
        <taxon>unclassified sequences</taxon>
        <taxon>metagenomes</taxon>
        <taxon>ecological metagenomes</taxon>
    </lineage>
</organism>
<dbReference type="PANTHER" id="PTHR12558">
    <property type="entry name" value="CELL DIVISION CYCLE 16,23,27"/>
    <property type="match status" value="1"/>
</dbReference>